<evidence type="ECO:0000313" key="2">
    <source>
        <dbReference type="EMBL" id="MWR88395.1"/>
    </source>
</evidence>
<reference evidence="9 10" key="1">
    <citation type="submission" date="2018-06" db="EMBL/GenBank/DDBJ databases">
        <authorList>
            <consortium name="Pathogen Informatics"/>
            <person name="Doyle S."/>
        </authorList>
    </citation>
    <scope>NUCLEOTIDE SEQUENCE [LARGE SCALE GENOMIC DNA]</scope>
    <source>
        <strain evidence="8 9">NCTC8500</strain>
        <strain evidence="7 10">NCTC9117</strain>
    </source>
</reference>
<dbReference type="Proteomes" id="UP000436482">
    <property type="component" value="Unassembled WGS sequence"/>
</dbReference>
<dbReference type="Gene3D" id="3.90.1480.10">
    <property type="entry name" value="Alpha-2,3-sialyltransferase"/>
    <property type="match status" value="1"/>
</dbReference>
<reference evidence="1 15" key="4">
    <citation type="submission" date="2020-07" db="EMBL/GenBank/DDBJ databases">
        <title>Analysis of Genomes of Bacterial Isolates from Lameness Outbreaks in Broilers.</title>
        <authorList>
            <person name="Ekesi N.S."/>
            <person name="Alrubaye A."/>
            <person name="Rhoads D."/>
        </authorList>
    </citation>
    <scope>NUCLEOTIDE SEQUENCE [LARGE SCALE GENOMIC DNA]</scope>
    <source>
        <strain evidence="1 15">1409</strain>
    </source>
</reference>
<proteinExistence type="predicted"/>
<dbReference type="AlphaFoldDB" id="A0A024LBI3"/>
<reference evidence="11 12" key="2">
    <citation type="submission" date="2019-12" db="EMBL/GenBank/DDBJ databases">
        <title>Enteriobacteria Tanzani isolates_8377-8380.</title>
        <authorList>
            <person name="Subbiah M."/>
            <person name="Call D."/>
        </authorList>
    </citation>
    <scope>NUCLEOTIDE SEQUENCE [LARGE SCALE GENOMIC DNA]</scope>
    <source>
        <strain evidence="4 12">8378wB3</strain>
        <strain evidence="3 13">8378wH8</strain>
        <strain evidence="2 11">8379wE6</strain>
    </source>
</reference>
<reference evidence="5 14" key="3">
    <citation type="submission" date="2020-02" db="EMBL/GenBank/DDBJ databases">
        <authorList>
            <person name="Subbiah M."/>
            <person name="Call D."/>
        </authorList>
    </citation>
    <scope>NUCLEOTIDE SEQUENCE [LARGE SCALE GENOMIC DNA]</scope>
    <source>
        <strain evidence="5 14">8375wC2</strain>
    </source>
</reference>
<protein>
    <submittedName>
        <fullName evidence="1">3-deoxy-D-manno-oct-2-ulosonate III transferase WaaZ</fullName>
        <ecNumber evidence="1">2.4.99.15</ecNumber>
    </submittedName>
    <submittedName>
        <fullName evidence="7">Lipopolysaccharide core biosynthesis protein</fullName>
    </submittedName>
</protein>
<name>A0A024LBI3_ECOLX</name>
<evidence type="ECO:0000313" key="9">
    <source>
        <dbReference type="Proteomes" id="UP000254429"/>
    </source>
</evidence>
<dbReference type="EMBL" id="JAAGYI010000008">
    <property type="protein sequence ID" value="NEM85158.1"/>
    <property type="molecule type" value="Genomic_DNA"/>
</dbReference>
<accession>A0A236LNX6</accession>
<evidence type="ECO:0000313" key="8">
    <source>
        <dbReference type="EMBL" id="STM41869.1"/>
    </source>
</evidence>
<sequence>MKNIRYIDKKDVENLIENKTSDDVIIFLSGPTSQKTPLSVLRTKDIIAVNGSAQYLLSNNIVPFIYVLTDVRFLHQRRDDFYKFSQRSRYTIVNVDVYEHASKEDKLYILQNCLVLRSFYRREKGGFIKKIKFNILRQIHKELLISVPLSKKGRLVGFCKDISLGYCSCHTIAFAAIQIAYSLKYARIICSGLDLTGSCSRFYDENKNPMPSELSRDLFKILPFFRFMHDNVKDINIYNLSDDTAISYDVIPFIKLQDISAEESKDMTRKKMQYRTSTDSYAN</sequence>
<dbReference type="NCBIfam" id="NF007333">
    <property type="entry name" value="PRK09822.1"/>
    <property type="match status" value="1"/>
</dbReference>
<dbReference type="NCBIfam" id="TIGR04437">
    <property type="entry name" value="WaaZ_KDO_III"/>
    <property type="match status" value="1"/>
</dbReference>
<dbReference type="InterPro" id="IPR031026">
    <property type="entry name" value="WaaZ_KDO_III"/>
</dbReference>
<evidence type="ECO:0000313" key="11">
    <source>
        <dbReference type="Proteomes" id="UP000436482"/>
    </source>
</evidence>
<evidence type="ECO:0000313" key="1">
    <source>
        <dbReference type="EMBL" id="MBA6239503.1"/>
    </source>
</evidence>
<dbReference type="Proteomes" id="UP000462410">
    <property type="component" value="Unassembled WGS sequence"/>
</dbReference>
<dbReference type="Proteomes" id="UP000469708">
    <property type="component" value="Unassembled WGS sequence"/>
</dbReference>
<dbReference type="RefSeq" id="WP_000790283.1">
    <property type="nucleotide sequence ID" value="NZ_AP021896.1"/>
</dbReference>
<dbReference type="Proteomes" id="UP000254785">
    <property type="component" value="Unassembled WGS sequence"/>
</dbReference>
<dbReference type="EMBL" id="UGDC01000003">
    <property type="protein sequence ID" value="STJ77797.1"/>
    <property type="molecule type" value="Genomic_DNA"/>
</dbReference>
<evidence type="ECO:0000313" key="5">
    <source>
        <dbReference type="EMBL" id="NEM85158.1"/>
    </source>
</evidence>
<evidence type="ECO:0000313" key="12">
    <source>
        <dbReference type="Proteomes" id="UP000441160"/>
    </source>
</evidence>
<keyword evidence="1" id="KW-0328">Glycosyltransferase</keyword>
<evidence type="ECO:0000313" key="7">
    <source>
        <dbReference type="EMBL" id="STJ77797.1"/>
    </source>
</evidence>
<dbReference type="EMBL" id="UGFG01000001">
    <property type="protein sequence ID" value="STM41869.1"/>
    <property type="molecule type" value="Genomic_DNA"/>
</dbReference>
<dbReference type="Proteomes" id="UP000254429">
    <property type="component" value="Unassembled WGS sequence"/>
</dbReference>
<evidence type="ECO:0000313" key="15">
    <source>
        <dbReference type="Proteomes" id="UP000581425"/>
    </source>
</evidence>
<dbReference type="EMBL" id="WTQQ01000085">
    <property type="protein sequence ID" value="MWR88395.1"/>
    <property type="molecule type" value="Genomic_DNA"/>
</dbReference>
<dbReference type="EMBL" id="JACGTG010000001">
    <property type="protein sequence ID" value="MBA6239503.1"/>
    <property type="molecule type" value="Genomic_DNA"/>
</dbReference>
<evidence type="ECO:0000313" key="3">
    <source>
        <dbReference type="EMBL" id="MWT20740.1"/>
    </source>
</evidence>
<evidence type="ECO:0000313" key="10">
    <source>
        <dbReference type="Proteomes" id="UP000254785"/>
    </source>
</evidence>
<organism evidence="1 15">
    <name type="scientific">Escherichia coli</name>
    <dbReference type="NCBI Taxonomy" id="562"/>
    <lineage>
        <taxon>Bacteria</taxon>
        <taxon>Pseudomonadati</taxon>
        <taxon>Pseudomonadota</taxon>
        <taxon>Gammaproteobacteria</taxon>
        <taxon>Enterobacterales</taxon>
        <taxon>Enterobacteriaceae</taxon>
        <taxon>Escherichia</taxon>
    </lineage>
</organism>
<accession>A0A024LBI3</accession>
<evidence type="ECO:0000313" key="4">
    <source>
        <dbReference type="EMBL" id="MWU34285.1"/>
    </source>
</evidence>
<reference evidence="6 15" key="5">
    <citation type="submission" date="2020-10" db="EMBL/GenBank/DDBJ databases">
        <title>Analysis of Genomes of Bacterial Isolates from Lameness Outbreaks in Broilers.</title>
        <authorList>
            <person name="Rhoads D."/>
            <person name="Ekesi N.S."/>
        </authorList>
    </citation>
    <scope>NUCLEOTIDE SEQUENCE [LARGE SCALE GENOMIC DNA]</scope>
    <source>
        <strain evidence="6 15">1409</strain>
    </source>
</reference>
<dbReference type="Proteomes" id="UP000581425">
    <property type="component" value="Unassembled WGS sequence"/>
</dbReference>
<dbReference type="EMBL" id="WTRX01000253">
    <property type="protein sequence ID" value="MWU34285.1"/>
    <property type="molecule type" value="Genomic_DNA"/>
</dbReference>
<dbReference type="EC" id="2.4.99.15" evidence="1"/>
<keyword evidence="1" id="KW-0808">Transferase</keyword>
<gene>
    <name evidence="1" type="primary">waaZ</name>
    <name evidence="7" type="synonym">rfaZ</name>
    <name evidence="6" type="ORF">FOI11_017605</name>
    <name evidence="1" type="ORF">FOI11_05575</name>
    <name evidence="5" type="ORF">G3V95_06495</name>
    <name evidence="4" type="ORF">GP944_27170</name>
    <name evidence="3" type="ORF">GP965_07325</name>
    <name evidence="2" type="ORF">GP979_08705</name>
    <name evidence="8" type="ORF">NCTC8500_05807</name>
    <name evidence="7" type="ORF">NCTC9117_00310</name>
</gene>
<dbReference type="EMBL" id="WTRC01000067">
    <property type="protein sequence ID" value="MWT20740.1"/>
    <property type="molecule type" value="Genomic_DNA"/>
</dbReference>
<evidence type="ECO:0000313" key="14">
    <source>
        <dbReference type="Proteomes" id="UP000469708"/>
    </source>
</evidence>
<evidence type="ECO:0000313" key="13">
    <source>
        <dbReference type="Proteomes" id="UP000462410"/>
    </source>
</evidence>
<evidence type="ECO:0000313" key="6">
    <source>
        <dbReference type="EMBL" id="QOY30206.1"/>
    </source>
</evidence>
<dbReference type="GO" id="GO:0043842">
    <property type="term" value="F:Kdo transferase activity"/>
    <property type="evidence" value="ECO:0007669"/>
    <property type="project" value="UniProtKB-EC"/>
</dbReference>
<dbReference type="EMBL" id="CP063369">
    <property type="protein sequence ID" value="QOY30206.1"/>
    <property type="molecule type" value="Genomic_DNA"/>
</dbReference>
<dbReference type="Proteomes" id="UP000441160">
    <property type="component" value="Unassembled WGS sequence"/>
</dbReference>
<dbReference type="Proteomes" id="UP000581425">
    <property type="component" value="Chromosome"/>
</dbReference>